<keyword evidence="2" id="KW-0732">Signal</keyword>
<dbReference type="SUPFAM" id="SSF56601">
    <property type="entry name" value="beta-lactamase/transpeptidase-like"/>
    <property type="match status" value="1"/>
</dbReference>
<dbReference type="RefSeq" id="WP_223676767.1">
    <property type="nucleotide sequence ID" value="NZ_JAINZW010000006.1"/>
</dbReference>
<gene>
    <name evidence="4" type="ORF">K6753_12315</name>
</gene>
<dbReference type="InterPro" id="IPR012338">
    <property type="entry name" value="Beta-lactam/transpept-like"/>
</dbReference>
<evidence type="ECO:0000313" key="5">
    <source>
        <dbReference type="Proteomes" id="UP001430954"/>
    </source>
</evidence>
<dbReference type="EMBL" id="JAINZW010000006">
    <property type="protein sequence ID" value="MBZ4040314.1"/>
    <property type="molecule type" value="Genomic_DNA"/>
</dbReference>
<accession>A0ABS7T8W4</accession>
<evidence type="ECO:0000259" key="3">
    <source>
        <dbReference type="Pfam" id="PF00144"/>
    </source>
</evidence>
<dbReference type="Gene3D" id="3.40.710.10">
    <property type="entry name" value="DD-peptidase/beta-lactamase superfamily"/>
    <property type="match status" value="1"/>
</dbReference>
<dbReference type="PANTHER" id="PTHR43283">
    <property type="entry name" value="BETA-LACTAMASE-RELATED"/>
    <property type="match status" value="1"/>
</dbReference>
<dbReference type="Proteomes" id="UP001430954">
    <property type="component" value="Unassembled WGS sequence"/>
</dbReference>
<keyword evidence="1" id="KW-0378">Hydrolase</keyword>
<proteinExistence type="predicted"/>
<reference evidence="4 5" key="1">
    <citation type="submission" date="2021-09" db="EMBL/GenBank/DDBJ databases">
        <title>Lysobacter sp. 13A isolated from the river sediment.</title>
        <authorList>
            <person name="Liu H."/>
            <person name="Li S."/>
            <person name="Mao S."/>
        </authorList>
    </citation>
    <scope>NUCLEOTIDE SEQUENCE [LARGE SCALE GENOMIC DNA]</scope>
    <source>
        <strain evidence="4 5">13A</strain>
    </source>
</reference>
<feature type="signal peptide" evidence="2">
    <location>
        <begin position="1"/>
        <end position="30"/>
    </location>
</feature>
<evidence type="ECO:0000256" key="2">
    <source>
        <dbReference type="SAM" id="SignalP"/>
    </source>
</evidence>
<dbReference type="InterPro" id="IPR001466">
    <property type="entry name" value="Beta-lactam-related"/>
</dbReference>
<sequence length="387" mass="42656">MNPSAPLRRTSIRLQAFALLAALAALPALAGEYVPPRHEWARQAPAEAGFDPAKLADAVAHAQANAEVEPSDLRQVLMESFGAREPDYRILGPVQPRAGASGVIVRGGRIVAEWGDLERAEMTFSAVKSYLSTVAGLAVADGRIASLDDMVSRYVPGDRFQGVHNGAITWRHLLHQTSDWSGTLWEVADWADRPEGDDPANRPLRAPGTHYKYNDVRINLLAWALMEVVREPLPQMLRRRIMDPIGASSTWRWHGYDNSWVELDGLRMQSVSGGGHFGGGMFVSTLDHARFGLLMERDGVWGDTRLVASDWIAQATAPSPVKTDYGYLWWLNTGREAIPAAPESAFWAAGFGGNYVYIDREHDLVIVLRWTPDLAGVVTRTLAAIER</sequence>
<comment type="caution">
    <text evidence="4">The sequence shown here is derived from an EMBL/GenBank/DDBJ whole genome shotgun (WGS) entry which is preliminary data.</text>
</comment>
<dbReference type="Pfam" id="PF00144">
    <property type="entry name" value="Beta-lactamase"/>
    <property type="match status" value="1"/>
</dbReference>
<evidence type="ECO:0000313" key="4">
    <source>
        <dbReference type="EMBL" id="MBZ4040314.1"/>
    </source>
</evidence>
<keyword evidence="5" id="KW-1185">Reference proteome</keyword>
<protein>
    <submittedName>
        <fullName evidence="4">Beta-lactamase family protein</fullName>
    </submittedName>
</protein>
<evidence type="ECO:0000256" key="1">
    <source>
        <dbReference type="ARBA" id="ARBA00022801"/>
    </source>
</evidence>
<name>A0ABS7T8W4_9GAMM</name>
<feature type="chain" id="PRO_5046072658" evidence="2">
    <location>
        <begin position="31"/>
        <end position="387"/>
    </location>
</feature>
<dbReference type="InterPro" id="IPR050789">
    <property type="entry name" value="Diverse_Enzym_Activities"/>
</dbReference>
<feature type="domain" description="Beta-lactamase-related" evidence="3">
    <location>
        <begin position="97"/>
        <end position="368"/>
    </location>
</feature>
<organism evidence="4 5">
    <name type="scientific">Novilysobacter selenitireducens</name>
    <dbReference type="NCBI Taxonomy" id="2872639"/>
    <lineage>
        <taxon>Bacteria</taxon>
        <taxon>Pseudomonadati</taxon>
        <taxon>Pseudomonadota</taxon>
        <taxon>Gammaproteobacteria</taxon>
        <taxon>Lysobacterales</taxon>
        <taxon>Lysobacteraceae</taxon>
        <taxon>Novilysobacter</taxon>
    </lineage>
</organism>
<dbReference type="PANTHER" id="PTHR43283:SF11">
    <property type="entry name" value="BETA-LACTAMASE-RELATED DOMAIN-CONTAINING PROTEIN"/>
    <property type="match status" value="1"/>
</dbReference>